<name>A0AAD5QUE8_PARTN</name>
<reference evidence="2" key="1">
    <citation type="submission" date="2021-06" db="EMBL/GenBank/DDBJ databases">
        <title>Parelaphostrongylus tenuis whole genome reference sequence.</title>
        <authorList>
            <person name="Garwood T.J."/>
            <person name="Larsen P.A."/>
            <person name="Fountain-Jones N.M."/>
            <person name="Garbe J.R."/>
            <person name="Macchietto M.G."/>
            <person name="Kania S.A."/>
            <person name="Gerhold R.W."/>
            <person name="Richards J.E."/>
            <person name="Wolf T.M."/>
        </authorList>
    </citation>
    <scope>NUCLEOTIDE SEQUENCE</scope>
    <source>
        <strain evidence="2">MNPRO001-30</strain>
        <tissue evidence="2">Meninges</tissue>
    </source>
</reference>
<keyword evidence="3" id="KW-1185">Reference proteome</keyword>
<organism evidence="2 3">
    <name type="scientific">Parelaphostrongylus tenuis</name>
    <name type="common">Meningeal worm</name>
    <dbReference type="NCBI Taxonomy" id="148309"/>
    <lineage>
        <taxon>Eukaryota</taxon>
        <taxon>Metazoa</taxon>
        <taxon>Ecdysozoa</taxon>
        <taxon>Nematoda</taxon>
        <taxon>Chromadorea</taxon>
        <taxon>Rhabditida</taxon>
        <taxon>Rhabditina</taxon>
        <taxon>Rhabditomorpha</taxon>
        <taxon>Strongyloidea</taxon>
        <taxon>Metastrongylidae</taxon>
        <taxon>Parelaphostrongylus</taxon>
    </lineage>
</organism>
<proteinExistence type="predicted"/>
<evidence type="ECO:0000313" key="2">
    <source>
        <dbReference type="EMBL" id="KAJ1362305.1"/>
    </source>
</evidence>
<dbReference type="AlphaFoldDB" id="A0AAD5QUE8"/>
<sequence>MMKSACIIVDGTVTAICSTGADERPCRPVPGPVPNGPKITPVPDSHLTVSGSLSV</sequence>
<comment type="caution">
    <text evidence="2">The sequence shown here is derived from an EMBL/GenBank/DDBJ whole genome shotgun (WGS) entry which is preliminary data.</text>
</comment>
<evidence type="ECO:0000313" key="3">
    <source>
        <dbReference type="Proteomes" id="UP001196413"/>
    </source>
</evidence>
<dbReference type="Proteomes" id="UP001196413">
    <property type="component" value="Unassembled WGS sequence"/>
</dbReference>
<dbReference type="EMBL" id="JAHQIW010004417">
    <property type="protein sequence ID" value="KAJ1362305.1"/>
    <property type="molecule type" value="Genomic_DNA"/>
</dbReference>
<evidence type="ECO:0000256" key="1">
    <source>
        <dbReference type="SAM" id="MobiDB-lite"/>
    </source>
</evidence>
<accession>A0AAD5QUE8</accession>
<gene>
    <name evidence="2" type="ORF">KIN20_021823</name>
</gene>
<feature type="region of interest" description="Disordered" evidence="1">
    <location>
        <begin position="28"/>
        <end position="55"/>
    </location>
</feature>
<protein>
    <submittedName>
        <fullName evidence="2">Uncharacterized protein</fullName>
    </submittedName>
</protein>